<organism evidence="1 2">
    <name type="scientific">Camellia lanceoleosa</name>
    <dbReference type="NCBI Taxonomy" id="1840588"/>
    <lineage>
        <taxon>Eukaryota</taxon>
        <taxon>Viridiplantae</taxon>
        <taxon>Streptophyta</taxon>
        <taxon>Embryophyta</taxon>
        <taxon>Tracheophyta</taxon>
        <taxon>Spermatophyta</taxon>
        <taxon>Magnoliopsida</taxon>
        <taxon>eudicotyledons</taxon>
        <taxon>Gunneridae</taxon>
        <taxon>Pentapetalae</taxon>
        <taxon>asterids</taxon>
        <taxon>Ericales</taxon>
        <taxon>Theaceae</taxon>
        <taxon>Camellia</taxon>
    </lineage>
</organism>
<gene>
    <name evidence="1" type="ORF">LOK49_LG03G01865</name>
</gene>
<name>A0ACC0IEE8_9ERIC</name>
<proteinExistence type="predicted"/>
<evidence type="ECO:0000313" key="2">
    <source>
        <dbReference type="Proteomes" id="UP001060215"/>
    </source>
</evidence>
<evidence type="ECO:0000313" key="1">
    <source>
        <dbReference type="EMBL" id="KAI8023599.1"/>
    </source>
</evidence>
<sequence>MTWPMYTEQQLNAFEMVVDLDLAVELRLDYMNELGGNGDRVELVAAEEIERAVSSTYAEKLLSYEYSFDPLCQKSF</sequence>
<accession>A0ACC0IEE8</accession>
<keyword evidence="2" id="KW-1185">Reference proteome</keyword>
<protein>
    <submittedName>
        <fullName evidence="1">UDP-glycosyltransferase 71C5</fullName>
    </submittedName>
</protein>
<dbReference type="Proteomes" id="UP001060215">
    <property type="component" value="Chromosome 6"/>
</dbReference>
<dbReference type="EMBL" id="CM045763">
    <property type="protein sequence ID" value="KAI8023599.1"/>
    <property type="molecule type" value="Genomic_DNA"/>
</dbReference>
<reference evidence="1 2" key="1">
    <citation type="journal article" date="2022" name="Plant J.">
        <title>Chromosome-level genome of Camellia lanceoleosa provides a valuable resource for understanding genome evolution and self-incompatibility.</title>
        <authorList>
            <person name="Gong W."/>
            <person name="Xiao S."/>
            <person name="Wang L."/>
            <person name="Liao Z."/>
            <person name="Chang Y."/>
            <person name="Mo W."/>
            <person name="Hu G."/>
            <person name="Li W."/>
            <person name="Zhao G."/>
            <person name="Zhu H."/>
            <person name="Hu X."/>
            <person name="Ji K."/>
            <person name="Xiang X."/>
            <person name="Song Q."/>
            <person name="Yuan D."/>
            <person name="Jin S."/>
            <person name="Zhang L."/>
        </authorList>
    </citation>
    <scope>NUCLEOTIDE SEQUENCE [LARGE SCALE GENOMIC DNA]</scope>
    <source>
        <strain evidence="1">SQ_2022a</strain>
    </source>
</reference>
<comment type="caution">
    <text evidence="1">The sequence shown here is derived from an EMBL/GenBank/DDBJ whole genome shotgun (WGS) entry which is preliminary data.</text>
</comment>